<name>A0A0S4L4Q1_9BACT</name>
<gene>
    <name evidence="1" type="ORF">COMA1_10741</name>
</gene>
<dbReference type="AlphaFoldDB" id="A0A0S4L4Q1"/>
<dbReference type="Proteomes" id="UP000199032">
    <property type="component" value="Unassembled WGS sequence"/>
</dbReference>
<evidence type="ECO:0000313" key="2">
    <source>
        <dbReference type="Proteomes" id="UP000199032"/>
    </source>
</evidence>
<dbReference type="STRING" id="1742972.COMA1_10741"/>
<accession>A0A0S4L4Q1</accession>
<keyword evidence="2" id="KW-1185">Reference proteome</keyword>
<protein>
    <submittedName>
        <fullName evidence="1">Uncharacterized protein</fullName>
    </submittedName>
</protein>
<organism evidence="1 2">
    <name type="scientific">Candidatus Nitrospira nitrosa</name>
    <dbReference type="NCBI Taxonomy" id="1742972"/>
    <lineage>
        <taxon>Bacteria</taxon>
        <taxon>Pseudomonadati</taxon>
        <taxon>Nitrospirota</taxon>
        <taxon>Nitrospiria</taxon>
        <taxon>Nitrospirales</taxon>
        <taxon>Nitrospiraceae</taxon>
        <taxon>Nitrospira</taxon>
    </lineage>
</organism>
<evidence type="ECO:0000313" key="1">
    <source>
        <dbReference type="EMBL" id="CUS32643.1"/>
    </source>
</evidence>
<dbReference type="EMBL" id="CZQA01000001">
    <property type="protein sequence ID" value="CUS32643.1"/>
    <property type="molecule type" value="Genomic_DNA"/>
</dbReference>
<sequence>MTAGRERVTMFRYTTQVYSRGQVQGEGLRYGHEISMVGYSQSAHILADRDQLASVRWA</sequence>
<reference evidence="1 2" key="1">
    <citation type="submission" date="2015-10" db="EMBL/GenBank/DDBJ databases">
        <authorList>
            <person name="Gilbert D.G."/>
        </authorList>
    </citation>
    <scope>NUCLEOTIDE SEQUENCE [LARGE SCALE GENOMIC DNA]</scope>
    <source>
        <strain evidence="1">COMA1</strain>
    </source>
</reference>
<proteinExistence type="predicted"/>